<dbReference type="EMBL" id="HACG01018488">
    <property type="protein sequence ID" value="CEK65353.1"/>
    <property type="molecule type" value="Transcribed_RNA"/>
</dbReference>
<gene>
    <name evidence="1" type="primary">ORF54771</name>
</gene>
<feature type="non-terminal residue" evidence="1">
    <location>
        <position position="1"/>
    </location>
</feature>
<proteinExistence type="predicted"/>
<sequence length="57" mass="6757">EDHARSVKVDKKKRWKEELKLVTCGYTEEIYGGMLLTEKKTNKQEFQQLKVKTELLS</sequence>
<reference evidence="1" key="1">
    <citation type="submission" date="2014-12" db="EMBL/GenBank/DDBJ databases">
        <title>Insight into the proteome of Arion vulgaris.</title>
        <authorList>
            <person name="Aradska J."/>
            <person name="Bulat T."/>
            <person name="Smidak R."/>
            <person name="Sarate P."/>
            <person name="Gangsoo J."/>
            <person name="Sialana F."/>
            <person name="Bilban M."/>
            <person name="Lubec G."/>
        </authorList>
    </citation>
    <scope>NUCLEOTIDE SEQUENCE</scope>
    <source>
        <tissue evidence="1">Skin</tissue>
    </source>
</reference>
<evidence type="ECO:0000313" key="1">
    <source>
        <dbReference type="EMBL" id="CEK65353.1"/>
    </source>
</evidence>
<organism evidence="1">
    <name type="scientific">Arion vulgaris</name>
    <dbReference type="NCBI Taxonomy" id="1028688"/>
    <lineage>
        <taxon>Eukaryota</taxon>
        <taxon>Metazoa</taxon>
        <taxon>Spiralia</taxon>
        <taxon>Lophotrochozoa</taxon>
        <taxon>Mollusca</taxon>
        <taxon>Gastropoda</taxon>
        <taxon>Heterobranchia</taxon>
        <taxon>Euthyneura</taxon>
        <taxon>Panpulmonata</taxon>
        <taxon>Eupulmonata</taxon>
        <taxon>Stylommatophora</taxon>
        <taxon>Helicina</taxon>
        <taxon>Arionoidea</taxon>
        <taxon>Arionidae</taxon>
        <taxon>Arion</taxon>
    </lineage>
</organism>
<name>A0A0B6ZA11_9EUPU</name>
<dbReference type="AlphaFoldDB" id="A0A0B6ZA11"/>
<protein>
    <submittedName>
        <fullName evidence="1">Uncharacterized protein</fullName>
    </submittedName>
</protein>
<accession>A0A0B6ZA11</accession>